<evidence type="ECO:0000313" key="5">
    <source>
        <dbReference type="EMBL" id="MBP3963111.1"/>
    </source>
</evidence>
<dbReference type="Proteomes" id="UP000673394">
    <property type="component" value="Unassembled WGS sequence"/>
</dbReference>
<keyword evidence="2" id="KW-1015">Disulfide bond</keyword>
<organism evidence="5 6">
    <name type="scientific">Paenibacillus lignilyticus</name>
    <dbReference type="NCBI Taxonomy" id="1172615"/>
    <lineage>
        <taxon>Bacteria</taxon>
        <taxon>Bacillati</taxon>
        <taxon>Bacillota</taxon>
        <taxon>Bacilli</taxon>
        <taxon>Bacillales</taxon>
        <taxon>Paenibacillaceae</taxon>
        <taxon>Paenibacillus</taxon>
    </lineage>
</organism>
<keyword evidence="3" id="KW-0676">Redox-active center</keyword>
<comment type="caution">
    <text evidence="5">The sequence shown here is derived from an EMBL/GenBank/DDBJ whole genome shotgun (WGS) entry which is preliminary data.</text>
</comment>
<keyword evidence="6" id="KW-1185">Reference proteome</keyword>
<dbReference type="InterPro" id="IPR013766">
    <property type="entry name" value="Thioredoxin_domain"/>
</dbReference>
<dbReference type="PANTHER" id="PTHR45663:SF11">
    <property type="entry name" value="GEO12009P1"/>
    <property type="match status" value="1"/>
</dbReference>
<accession>A0ABS5CAV9</accession>
<evidence type="ECO:0000256" key="1">
    <source>
        <dbReference type="ARBA" id="ARBA00008987"/>
    </source>
</evidence>
<dbReference type="SUPFAM" id="SSF52833">
    <property type="entry name" value="Thioredoxin-like"/>
    <property type="match status" value="1"/>
</dbReference>
<feature type="domain" description="Thioredoxin" evidence="4">
    <location>
        <begin position="10"/>
        <end position="100"/>
    </location>
</feature>
<dbReference type="PANTHER" id="PTHR45663">
    <property type="entry name" value="GEO12009P1"/>
    <property type="match status" value="1"/>
</dbReference>
<protein>
    <submittedName>
        <fullName evidence="5">Thioredoxin</fullName>
    </submittedName>
</protein>
<proteinExistence type="inferred from homology"/>
<dbReference type="InterPro" id="IPR036249">
    <property type="entry name" value="Thioredoxin-like_sf"/>
</dbReference>
<dbReference type="Gene3D" id="3.40.30.10">
    <property type="entry name" value="Glutaredoxin"/>
    <property type="match status" value="1"/>
</dbReference>
<reference evidence="5 6" key="1">
    <citation type="submission" date="2021-04" db="EMBL/GenBank/DDBJ databases">
        <title>Paenibacillus sp. DLE-14 whole genome sequence.</title>
        <authorList>
            <person name="Ham Y.J."/>
        </authorList>
    </citation>
    <scope>NUCLEOTIDE SEQUENCE [LARGE SCALE GENOMIC DNA]</scope>
    <source>
        <strain evidence="5 6">DLE-14</strain>
    </source>
</reference>
<evidence type="ECO:0000313" key="6">
    <source>
        <dbReference type="Proteomes" id="UP000673394"/>
    </source>
</evidence>
<evidence type="ECO:0000259" key="4">
    <source>
        <dbReference type="Pfam" id="PF00085"/>
    </source>
</evidence>
<dbReference type="CDD" id="cd02947">
    <property type="entry name" value="TRX_family"/>
    <property type="match status" value="1"/>
</dbReference>
<dbReference type="Pfam" id="PF00085">
    <property type="entry name" value="Thioredoxin"/>
    <property type="match status" value="1"/>
</dbReference>
<sequence length="111" mass="12568">MEIHSLFIDTFRGQIDYGITLVDFYEPGNSSCQLQLSIDEELAQEVRYQAAVAKVDIHQEKELAAEYGVSSVPTIMLFKDGYKVETWVGQQSKEVLRQHIVSYATMSDSCV</sequence>
<gene>
    <name evidence="5" type="ORF">I8J30_10410</name>
</gene>
<dbReference type="RefSeq" id="WP_210657956.1">
    <property type="nucleotide sequence ID" value="NZ_JAGKSP010000003.1"/>
</dbReference>
<name>A0ABS5CAV9_9BACL</name>
<evidence type="ECO:0000256" key="2">
    <source>
        <dbReference type="ARBA" id="ARBA00023157"/>
    </source>
</evidence>
<comment type="similarity">
    <text evidence="1">Belongs to the thioredoxin family.</text>
</comment>
<dbReference type="EMBL" id="JAGKSP010000003">
    <property type="protein sequence ID" value="MBP3963111.1"/>
    <property type="molecule type" value="Genomic_DNA"/>
</dbReference>
<evidence type="ECO:0000256" key="3">
    <source>
        <dbReference type="ARBA" id="ARBA00023284"/>
    </source>
</evidence>